<dbReference type="Pfam" id="PF22722">
    <property type="entry name" value="NA-iREase1"/>
    <property type="match status" value="1"/>
</dbReference>
<sequence length="552" mass="62600">MTPQPIDENTLFYGDNLDILRQYIADNSVDLVYLDPPFNSSRNYNVLFKDESGKDSEAQITAFEDTWHWNQLAEQTYNELRTEAPDHISQMIEALCGFIGRNQMMAYLVMMATRLVELHRVLKQTGSLYLHCDPTASHYLKVMLDTIFGAQNFKNEIIWKRKTGRGDTGGTSRKFGNATDIILFYGKSNANTFTHLYRANNPDYIEKFFKFVDEKGRRYASDNLGSPSPRPNLTYEYKGYKPPRFGWAISREKMEEWDAAGKLIFPKNKDGRIRRKRYLDELEGEPIQNIWDDISPISALATERLGYPTQKPLALLERVIKASSNPGDIVLDPFCGCGTAIAAAQKLDRKWIGIDITHLSIALQKYRLEAMFSGIKFKVRGEPTDLGAARQLAQEDRYQFQWWALSLIRAKPLGGQEGSKEGKKGKDRGIDGVIAFIDDATGKAKRALVQVKSGHVKSGDIRDLRGTVQREQAAIGVFITLESPSRDMITESVSAGFYHSVGWGQDYPHIQILTIDDLLRGRVQLKMPPQFGTFKQASRVEKRIAEQPELFG</sequence>
<dbReference type="PRINTS" id="PR00508">
    <property type="entry name" value="S21N4MTFRASE"/>
</dbReference>
<dbReference type="GO" id="GO:0008170">
    <property type="term" value="F:N-methyltransferase activity"/>
    <property type="evidence" value="ECO:0007669"/>
    <property type="project" value="InterPro"/>
</dbReference>
<gene>
    <name evidence="6" type="ORF">KDW_17490</name>
</gene>
<dbReference type="InterPro" id="IPR002052">
    <property type="entry name" value="DNA_methylase_N6_adenine_CS"/>
</dbReference>
<dbReference type="SUPFAM" id="SSF53335">
    <property type="entry name" value="S-adenosyl-L-methionine-dependent methyltransferases"/>
    <property type="match status" value="1"/>
</dbReference>
<evidence type="ECO:0000256" key="2">
    <source>
        <dbReference type="ARBA" id="ARBA00022603"/>
    </source>
</evidence>
<organism evidence="6 7">
    <name type="scientific">Dictyobacter vulcani</name>
    <dbReference type="NCBI Taxonomy" id="2607529"/>
    <lineage>
        <taxon>Bacteria</taxon>
        <taxon>Bacillati</taxon>
        <taxon>Chloroflexota</taxon>
        <taxon>Ktedonobacteria</taxon>
        <taxon>Ktedonobacterales</taxon>
        <taxon>Dictyobacteraceae</taxon>
        <taxon>Dictyobacter</taxon>
    </lineage>
</organism>
<dbReference type="GO" id="GO:0003677">
    <property type="term" value="F:DNA binding"/>
    <property type="evidence" value="ECO:0007669"/>
    <property type="project" value="InterPro"/>
</dbReference>
<evidence type="ECO:0000256" key="1">
    <source>
        <dbReference type="ARBA" id="ARBA00006594"/>
    </source>
</evidence>
<feature type="domain" description="NACHT-associated inactive Restriction Endonuclease 1 sensor" evidence="5">
    <location>
        <begin position="422"/>
        <end position="519"/>
    </location>
</feature>
<dbReference type="GO" id="GO:0004519">
    <property type="term" value="F:endonuclease activity"/>
    <property type="evidence" value="ECO:0007669"/>
    <property type="project" value="UniProtKB-KW"/>
</dbReference>
<keyword evidence="2" id="KW-0489">Methyltransferase</keyword>
<comment type="similarity">
    <text evidence="1">Belongs to the N(4)/N(6)-methyltransferase family.</text>
</comment>
<dbReference type="InterPro" id="IPR011856">
    <property type="entry name" value="tRNA_endonuc-like_dom_sf"/>
</dbReference>
<feature type="domain" description="DNA methylase N-4/N-6" evidence="4">
    <location>
        <begin position="29"/>
        <end position="357"/>
    </location>
</feature>
<dbReference type="Gene3D" id="3.40.1350.10">
    <property type="match status" value="1"/>
</dbReference>
<proteinExistence type="inferred from homology"/>
<reference evidence="6 7" key="1">
    <citation type="submission" date="2019-10" db="EMBL/GenBank/DDBJ databases">
        <title>Dictyobacter vulcani sp. nov., within the class Ktedonobacteria, isolated from soil of volcanic Mt. Zao.</title>
        <authorList>
            <person name="Zheng Y."/>
            <person name="Wang C.M."/>
            <person name="Sakai Y."/>
            <person name="Abe K."/>
            <person name="Yokota A."/>
            <person name="Yabe S."/>
        </authorList>
    </citation>
    <scope>NUCLEOTIDE SEQUENCE [LARGE SCALE GENOMIC DNA]</scope>
    <source>
        <strain evidence="6 7">W12</strain>
    </source>
</reference>
<evidence type="ECO:0000256" key="3">
    <source>
        <dbReference type="ARBA" id="ARBA00022679"/>
    </source>
</evidence>
<protein>
    <submittedName>
        <fullName evidence="6">Restriction endonuclease subunit M</fullName>
    </submittedName>
</protein>
<accession>A0A5J4KMD4</accession>
<dbReference type="RefSeq" id="WP_151755568.1">
    <property type="nucleotide sequence ID" value="NZ_BKZW01000001.1"/>
</dbReference>
<dbReference type="Gene3D" id="3.40.50.150">
    <property type="entry name" value="Vaccinia Virus protein VP39"/>
    <property type="match status" value="1"/>
</dbReference>
<dbReference type="InterPro" id="IPR001091">
    <property type="entry name" value="RM_Methyltransferase"/>
</dbReference>
<comment type="caution">
    <text evidence="6">The sequence shown here is derived from an EMBL/GenBank/DDBJ whole genome shotgun (WGS) entry which is preliminary data.</text>
</comment>
<dbReference type="AlphaFoldDB" id="A0A5J4KMD4"/>
<evidence type="ECO:0000313" key="7">
    <source>
        <dbReference type="Proteomes" id="UP000326912"/>
    </source>
</evidence>
<dbReference type="InterPro" id="IPR002941">
    <property type="entry name" value="DNA_methylase_N4/N6"/>
</dbReference>
<dbReference type="Proteomes" id="UP000326912">
    <property type="component" value="Unassembled WGS sequence"/>
</dbReference>
<evidence type="ECO:0000313" key="6">
    <source>
        <dbReference type="EMBL" id="GER87587.1"/>
    </source>
</evidence>
<keyword evidence="7" id="KW-1185">Reference proteome</keyword>
<evidence type="ECO:0000259" key="5">
    <source>
        <dbReference type="Pfam" id="PF22722"/>
    </source>
</evidence>
<dbReference type="GO" id="GO:0032259">
    <property type="term" value="P:methylation"/>
    <property type="evidence" value="ECO:0007669"/>
    <property type="project" value="UniProtKB-KW"/>
</dbReference>
<keyword evidence="6" id="KW-0255">Endonuclease</keyword>
<keyword evidence="3" id="KW-0808">Transferase</keyword>
<name>A0A5J4KMD4_9CHLR</name>
<keyword evidence="6" id="KW-0378">Hydrolase</keyword>
<dbReference type="PROSITE" id="PS00092">
    <property type="entry name" value="N6_MTASE"/>
    <property type="match status" value="1"/>
</dbReference>
<evidence type="ECO:0000259" key="4">
    <source>
        <dbReference type="Pfam" id="PF01555"/>
    </source>
</evidence>
<keyword evidence="6" id="KW-0540">Nuclease</keyword>
<dbReference type="InterPro" id="IPR029063">
    <property type="entry name" value="SAM-dependent_MTases_sf"/>
</dbReference>
<dbReference type="Pfam" id="PF01555">
    <property type="entry name" value="N6_N4_Mtase"/>
    <property type="match status" value="1"/>
</dbReference>
<dbReference type="InterPro" id="IPR054557">
    <property type="entry name" value="NA-iREase1_dom"/>
</dbReference>
<dbReference type="EMBL" id="BKZW01000001">
    <property type="protein sequence ID" value="GER87587.1"/>
    <property type="molecule type" value="Genomic_DNA"/>
</dbReference>